<evidence type="ECO:0000259" key="10">
    <source>
        <dbReference type="PROSITE" id="PS51312"/>
    </source>
</evidence>
<evidence type="ECO:0000256" key="7">
    <source>
        <dbReference type="PROSITE-ProRule" id="PRU00644"/>
    </source>
</evidence>
<dbReference type="PROSITE" id="PS51322">
    <property type="entry name" value="UEV"/>
    <property type="match status" value="1"/>
</dbReference>
<dbReference type="PANTHER" id="PTHR23306:SF3">
    <property type="entry name" value="TUMOR SUPPRESSOR PROTEIN 101"/>
    <property type="match status" value="1"/>
</dbReference>
<sequence>MPQSLDQYLSSLLAKYHYPDQAKKDITNALQHYRNLSPTTSQFVFNDGMKKELFCLDGTIPVNYKGTTYNIPVCIWLLDTHPYNSPMCYVKPTSYMQIKVSRHVDQTGRVFLPYLHEWSPSSSDLLGLIQVMIITFGETPPVFSKPQEDGSPAYPGARNAGAAGGFFRPAAGGVMPPTMGGQPPYPTAATAMPPYPPGGATGMPTPWTPYPPASGTASASSNPVSGGGGMPPYPVFPTVASAAYPPYPTSGPTTASTGYPYPPASTTSTPASAAGAASQTGTITQEHIRASLLTAVEEKVKARLKEALSGAQAEMDVLKRTHDELTQGKTKLDDMINRMDREQAELEANLQNLRERNEELKELIRKVENQGSINVDEAVITTAPLYKQLVNAFAEENATEDAIYYLGEALRKGVIDLDVFLKHVRELSRKQFLLRALMQKCREKAQLP</sequence>
<dbReference type="Pfam" id="PF09454">
    <property type="entry name" value="Vps23_core"/>
    <property type="match status" value="1"/>
</dbReference>
<evidence type="ECO:0000256" key="6">
    <source>
        <dbReference type="ARBA" id="ARBA00023054"/>
    </source>
</evidence>
<dbReference type="SUPFAM" id="SSF140111">
    <property type="entry name" value="Endosomal sorting complex assembly domain"/>
    <property type="match status" value="1"/>
</dbReference>
<evidence type="ECO:0000256" key="1">
    <source>
        <dbReference type="ARBA" id="ARBA00004177"/>
    </source>
</evidence>
<evidence type="ECO:0000256" key="3">
    <source>
        <dbReference type="ARBA" id="ARBA00022448"/>
    </source>
</evidence>
<feature type="region of interest" description="Disordered" evidence="9">
    <location>
        <begin position="255"/>
        <end position="274"/>
    </location>
</feature>
<dbReference type="GO" id="GO:0008333">
    <property type="term" value="P:endosome to lysosome transport"/>
    <property type="evidence" value="ECO:0007669"/>
    <property type="project" value="TreeGrafter"/>
</dbReference>
<dbReference type="Gene3D" id="6.10.140.820">
    <property type="match status" value="1"/>
</dbReference>
<evidence type="ECO:0000256" key="5">
    <source>
        <dbReference type="ARBA" id="ARBA00022927"/>
    </source>
</evidence>
<comment type="subcellular location">
    <subcellularLocation>
        <location evidence="1">Endosome</location>
    </subcellularLocation>
</comment>
<name>A0A224YXW8_9ACAR</name>
<dbReference type="InterPro" id="IPR052070">
    <property type="entry name" value="ESCRT-I_UEV_domain"/>
</dbReference>
<evidence type="ECO:0000256" key="9">
    <source>
        <dbReference type="SAM" id="MobiDB-lite"/>
    </source>
</evidence>
<dbReference type="EMBL" id="GFPF01007658">
    <property type="protein sequence ID" value="MAA18804.1"/>
    <property type="molecule type" value="Transcribed_RNA"/>
</dbReference>
<protein>
    <submittedName>
        <fullName evidence="12">ESCRT-I complex subunit TSG101</fullName>
    </submittedName>
</protein>
<dbReference type="AlphaFoldDB" id="A0A224YXW8"/>
<dbReference type="PROSITE" id="PS51312">
    <property type="entry name" value="SB"/>
    <property type="match status" value="1"/>
</dbReference>
<organism evidence="12">
    <name type="scientific">Rhipicephalus zambeziensis</name>
    <dbReference type="NCBI Taxonomy" id="60191"/>
    <lineage>
        <taxon>Eukaryota</taxon>
        <taxon>Metazoa</taxon>
        <taxon>Ecdysozoa</taxon>
        <taxon>Arthropoda</taxon>
        <taxon>Chelicerata</taxon>
        <taxon>Arachnida</taxon>
        <taxon>Acari</taxon>
        <taxon>Parasitiformes</taxon>
        <taxon>Ixodida</taxon>
        <taxon>Ixodoidea</taxon>
        <taxon>Ixodidae</taxon>
        <taxon>Rhipicephalinae</taxon>
        <taxon>Rhipicephalus</taxon>
        <taxon>Rhipicephalus</taxon>
    </lineage>
</organism>
<reference evidence="12" key="1">
    <citation type="journal article" date="2017" name="Parasit. Vectors">
        <title>Sialotranscriptomics of Rhipicephalus zambeziensis reveals intricate expression profiles of secretory proteins and suggests tight temporal transcriptional regulation during blood-feeding.</title>
        <authorList>
            <person name="de Castro M.H."/>
            <person name="de Klerk D."/>
            <person name="Pienaar R."/>
            <person name="Rees D.J.G."/>
            <person name="Mans B.J."/>
        </authorList>
    </citation>
    <scope>NUCLEOTIDE SEQUENCE</scope>
    <source>
        <tissue evidence="12">Salivary glands</tissue>
    </source>
</reference>
<keyword evidence="4" id="KW-0967">Endosome</keyword>
<keyword evidence="5 7" id="KW-0653">Protein transport</keyword>
<feature type="region of interest" description="Disordered" evidence="9">
    <location>
        <begin position="174"/>
        <end position="226"/>
    </location>
</feature>
<dbReference type="InterPro" id="IPR016135">
    <property type="entry name" value="UBQ-conjugating_enzyme/RWD"/>
</dbReference>
<keyword evidence="3 7" id="KW-0813">Transport</keyword>
<feature type="domain" description="UEV" evidence="11">
    <location>
        <begin position="3"/>
        <end position="146"/>
    </location>
</feature>
<dbReference type="GO" id="GO:0000813">
    <property type="term" value="C:ESCRT I complex"/>
    <property type="evidence" value="ECO:0007669"/>
    <property type="project" value="TreeGrafter"/>
</dbReference>
<dbReference type="GO" id="GO:0043130">
    <property type="term" value="F:ubiquitin binding"/>
    <property type="evidence" value="ECO:0007669"/>
    <property type="project" value="TreeGrafter"/>
</dbReference>
<feature type="coiled-coil region" evidence="8">
    <location>
        <begin position="301"/>
        <end position="370"/>
    </location>
</feature>
<dbReference type="PANTHER" id="PTHR23306">
    <property type="entry name" value="TUMOR SUSCEPTIBILITY GENE 101 PROTEIN-RELATED"/>
    <property type="match status" value="1"/>
</dbReference>
<dbReference type="InterPro" id="IPR008883">
    <property type="entry name" value="UEV_N"/>
</dbReference>
<evidence type="ECO:0000256" key="2">
    <source>
        <dbReference type="ARBA" id="ARBA00009594"/>
    </source>
</evidence>
<evidence type="ECO:0000256" key="4">
    <source>
        <dbReference type="ARBA" id="ARBA00022753"/>
    </source>
</evidence>
<dbReference type="CDD" id="cd11685">
    <property type="entry name" value="UEV_TSG101-like"/>
    <property type="match status" value="1"/>
</dbReference>
<feature type="compositionally biased region" description="Polar residues" evidence="9">
    <location>
        <begin position="215"/>
        <end position="224"/>
    </location>
</feature>
<feature type="domain" description="SB" evidence="10">
    <location>
        <begin position="383"/>
        <end position="448"/>
    </location>
</feature>
<evidence type="ECO:0000256" key="8">
    <source>
        <dbReference type="SAM" id="Coils"/>
    </source>
</evidence>
<dbReference type="GO" id="GO:0015031">
    <property type="term" value="P:protein transport"/>
    <property type="evidence" value="ECO:0007669"/>
    <property type="project" value="UniProtKB-UniRule"/>
</dbReference>
<accession>A0A224YXW8</accession>
<evidence type="ECO:0000259" key="11">
    <source>
        <dbReference type="PROSITE" id="PS51322"/>
    </source>
</evidence>
<proteinExistence type="inferred from homology"/>
<dbReference type="Pfam" id="PF05743">
    <property type="entry name" value="UEV"/>
    <property type="match status" value="1"/>
</dbReference>
<dbReference type="Gene3D" id="3.10.110.10">
    <property type="entry name" value="Ubiquitin Conjugating Enzyme"/>
    <property type="match status" value="1"/>
</dbReference>
<dbReference type="Gene3D" id="6.10.250.370">
    <property type="match status" value="1"/>
</dbReference>
<dbReference type="InterPro" id="IPR017916">
    <property type="entry name" value="SB_dom"/>
</dbReference>
<dbReference type="InterPro" id="IPR037202">
    <property type="entry name" value="ESCRT_assembly_dom"/>
</dbReference>
<comment type="similarity">
    <text evidence="2">Belongs to the ubiquitin-conjugating enzyme family. UEV subfamily.</text>
</comment>
<keyword evidence="6 8" id="KW-0175">Coiled coil</keyword>
<evidence type="ECO:0000313" key="12">
    <source>
        <dbReference type="EMBL" id="MAA18804.1"/>
    </source>
</evidence>
<dbReference type="SUPFAM" id="SSF54495">
    <property type="entry name" value="UBC-like"/>
    <property type="match status" value="1"/>
</dbReference>
<feature type="compositionally biased region" description="Low complexity" evidence="9">
    <location>
        <begin position="256"/>
        <end position="274"/>
    </location>
</feature>